<organism evidence="2 3">
    <name type="scientific">Blautia producta</name>
    <dbReference type="NCBI Taxonomy" id="33035"/>
    <lineage>
        <taxon>Bacteria</taxon>
        <taxon>Bacillati</taxon>
        <taxon>Bacillota</taxon>
        <taxon>Clostridia</taxon>
        <taxon>Lachnospirales</taxon>
        <taxon>Lachnospiraceae</taxon>
        <taxon>Blautia</taxon>
    </lineage>
</organism>
<sequence length="94" mass="10745">MIVKIAFSVFGLILSIYGIYHLIKSEKNQNDYKKYGTYAYIGLALFVFLLILIFQLHKQFNLLLIMVVVSIVFVILGKILLSPGFRKDKDDISG</sequence>
<accession>A0A4P6LTI4</accession>
<feature type="transmembrane region" description="Helical" evidence="1">
    <location>
        <begin position="35"/>
        <end position="56"/>
    </location>
</feature>
<dbReference type="KEGG" id="bpro:PMF13cell1_00685"/>
<dbReference type="Proteomes" id="UP000289794">
    <property type="component" value="Chromosome"/>
</dbReference>
<feature type="transmembrane region" description="Helical" evidence="1">
    <location>
        <begin position="62"/>
        <end position="81"/>
    </location>
</feature>
<evidence type="ECO:0000256" key="1">
    <source>
        <dbReference type="SAM" id="Phobius"/>
    </source>
</evidence>
<reference evidence="2 3" key="1">
    <citation type="submission" date="2019-01" db="EMBL/GenBank/DDBJ databases">
        <title>PMF-metabolizing Aryl O-demethylase.</title>
        <authorList>
            <person name="Kim M."/>
        </authorList>
    </citation>
    <scope>NUCLEOTIDE SEQUENCE [LARGE SCALE GENOMIC DNA]</scope>
    <source>
        <strain evidence="2 3">PMF1</strain>
    </source>
</reference>
<dbReference type="EMBL" id="CP035945">
    <property type="protein sequence ID" value="QBE95182.1"/>
    <property type="molecule type" value="Genomic_DNA"/>
</dbReference>
<evidence type="ECO:0000313" key="3">
    <source>
        <dbReference type="Proteomes" id="UP000289794"/>
    </source>
</evidence>
<gene>
    <name evidence="2" type="ORF">PMF13cell1_00685</name>
</gene>
<protein>
    <submittedName>
        <fullName evidence="2">Uncharacterized protein</fullName>
    </submittedName>
</protein>
<evidence type="ECO:0000313" key="2">
    <source>
        <dbReference type="EMBL" id="QBE95182.1"/>
    </source>
</evidence>
<keyword evidence="1" id="KW-0472">Membrane</keyword>
<feature type="transmembrane region" description="Helical" evidence="1">
    <location>
        <begin position="6"/>
        <end position="23"/>
    </location>
</feature>
<dbReference type="RefSeq" id="WP_130179811.1">
    <property type="nucleotide sequence ID" value="NZ_CP035945.1"/>
</dbReference>
<keyword evidence="1" id="KW-0812">Transmembrane</keyword>
<proteinExistence type="predicted"/>
<dbReference type="AlphaFoldDB" id="A0A4P6LTI4"/>
<name>A0A4P6LTI4_9FIRM</name>
<keyword evidence="1" id="KW-1133">Transmembrane helix</keyword>